<evidence type="ECO:0000259" key="1">
    <source>
        <dbReference type="Pfam" id="PF01872"/>
    </source>
</evidence>
<dbReference type="Proteomes" id="UP000188836">
    <property type="component" value="Unassembled WGS sequence"/>
</dbReference>
<dbReference type="InterPro" id="IPR050765">
    <property type="entry name" value="Riboflavin_Biosynth_HTPR"/>
</dbReference>
<keyword evidence="3" id="KW-1185">Reference proteome</keyword>
<dbReference type="InterPro" id="IPR024072">
    <property type="entry name" value="DHFR-like_dom_sf"/>
</dbReference>
<evidence type="ECO:0000313" key="2">
    <source>
        <dbReference type="EMBL" id="ONM47450.1"/>
    </source>
</evidence>
<evidence type="ECO:0000313" key="3">
    <source>
        <dbReference type="Proteomes" id="UP000188836"/>
    </source>
</evidence>
<protein>
    <submittedName>
        <fullName evidence="2">Deaminase</fullName>
    </submittedName>
</protein>
<reference evidence="2 3" key="1">
    <citation type="journal article" date="2016" name="Antonie Van Leeuwenhoek">
        <title>Nocardia donostiensis sp. nov., isolated from human respiratory specimens.</title>
        <authorList>
            <person name="Ercibengoa M."/>
            <person name="Bell M."/>
            <person name="Marimon J.M."/>
            <person name="Humrighouse B."/>
            <person name="Klenk H.P."/>
            <person name="Potter G."/>
            <person name="Perez-Trallero E."/>
        </authorList>
    </citation>
    <scope>NUCLEOTIDE SEQUENCE [LARGE SCALE GENOMIC DNA]</scope>
    <source>
        <strain evidence="2 3">X1655</strain>
    </source>
</reference>
<dbReference type="PANTHER" id="PTHR38011">
    <property type="entry name" value="DIHYDROFOLATE REDUCTASE FAMILY PROTEIN (AFU_ORTHOLOGUE AFUA_8G06820)"/>
    <property type="match status" value="1"/>
</dbReference>
<dbReference type="AlphaFoldDB" id="A0A1W0BNK9"/>
<dbReference type="InterPro" id="IPR002734">
    <property type="entry name" value="RibDG_C"/>
</dbReference>
<organism evidence="2 3">
    <name type="scientific">Nocardia donostiensis</name>
    <dbReference type="NCBI Taxonomy" id="1538463"/>
    <lineage>
        <taxon>Bacteria</taxon>
        <taxon>Bacillati</taxon>
        <taxon>Actinomycetota</taxon>
        <taxon>Actinomycetes</taxon>
        <taxon>Mycobacteriales</taxon>
        <taxon>Nocardiaceae</taxon>
        <taxon>Nocardia</taxon>
    </lineage>
</organism>
<feature type="domain" description="Bacterial bifunctional deaminase-reductase C-terminal" evidence="1">
    <location>
        <begin position="3"/>
        <end position="180"/>
    </location>
</feature>
<proteinExistence type="predicted"/>
<name>A0A1W0BNK9_9NOCA</name>
<dbReference type="GO" id="GO:0009231">
    <property type="term" value="P:riboflavin biosynthetic process"/>
    <property type="evidence" value="ECO:0007669"/>
    <property type="project" value="InterPro"/>
</dbReference>
<sequence length="189" mass="21215">MRKLVYYVAVTIDGYIAGPGGEFDFFPVPDDMKTWNPYPESIPVHVRELVGIPVDLPNRSWDTVLMGRGTYEPGLAEGVPSPYPHLKQYVFSSTLDPADYPQVEIVDTDPVEKVRALKQEEGLDIWLCGGAKLAGELIDEIDEMVIKSYPVLAGRGIPLLNGRFRPTLFTPQRRQEFSNGTQVTWFSRA</sequence>
<dbReference type="STRING" id="1538463.B0T36_15060"/>
<comment type="caution">
    <text evidence="2">The sequence shown here is derived from an EMBL/GenBank/DDBJ whole genome shotgun (WGS) entry which is preliminary data.</text>
</comment>
<dbReference type="PANTHER" id="PTHR38011:SF11">
    <property type="entry name" value="2,5-DIAMINO-6-RIBOSYLAMINO-4(3H)-PYRIMIDINONE 5'-PHOSPHATE REDUCTASE"/>
    <property type="match status" value="1"/>
</dbReference>
<dbReference type="GO" id="GO:0008703">
    <property type="term" value="F:5-amino-6-(5-phosphoribosylamino)uracil reductase activity"/>
    <property type="evidence" value="ECO:0007669"/>
    <property type="project" value="InterPro"/>
</dbReference>
<accession>A0A1W0BNK9</accession>
<dbReference type="RefSeq" id="WP_077118762.1">
    <property type="nucleotide sequence ID" value="NZ_MUKP01000001.1"/>
</dbReference>
<gene>
    <name evidence="2" type="ORF">B0T46_17985</name>
</gene>
<dbReference type="SUPFAM" id="SSF53597">
    <property type="entry name" value="Dihydrofolate reductase-like"/>
    <property type="match status" value="1"/>
</dbReference>
<dbReference type="OrthoDB" id="195113at2"/>
<dbReference type="Pfam" id="PF01872">
    <property type="entry name" value="RibD_C"/>
    <property type="match status" value="1"/>
</dbReference>
<dbReference type="EMBL" id="MUMY01000015">
    <property type="protein sequence ID" value="ONM47450.1"/>
    <property type="molecule type" value="Genomic_DNA"/>
</dbReference>
<dbReference type="Gene3D" id="3.40.430.10">
    <property type="entry name" value="Dihydrofolate Reductase, subunit A"/>
    <property type="match status" value="1"/>
</dbReference>